<dbReference type="SMART" id="SM00382">
    <property type="entry name" value="AAA"/>
    <property type="match status" value="2"/>
</dbReference>
<keyword evidence="15" id="KW-1185">Reference proteome</keyword>
<keyword evidence="8 11" id="KW-0472">Membrane</keyword>
<keyword evidence="3" id="KW-0813">Transport</keyword>
<keyword evidence="4 11" id="KW-0812">Transmembrane</keyword>
<feature type="transmembrane region" description="Helical" evidence="11">
    <location>
        <begin position="495"/>
        <end position="512"/>
    </location>
</feature>
<accession>A0A6A4HUS8</accession>
<feature type="domain" description="ABC transporter" evidence="12">
    <location>
        <begin position="585"/>
        <end position="810"/>
    </location>
</feature>
<dbReference type="CDD" id="cd03250">
    <property type="entry name" value="ABCC_MRP_domain1"/>
    <property type="match status" value="1"/>
</dbReference>
<dbReference type="SUPFAM" id="SSF52540">
    <property type="entry name" value="P-loop containing nucleoside triphosphate hydrolases"/>
    <property type="match status" value="2"/>
</dbReference>
<dbReference type="Pfam" id="PF00005">
    <property type="entry name" value="ABC_tran"/>
    <property type="match status" value="2"/>
</dbReference>
<evidence type="ECO:0000256" key="6">
    <source>
        <dbReference type="ARBA" id="ARBA00022840"/>
    </source>
</evidence>
<dbReference type="GO" id="GO:0016887">
    <property type="term" value="F:ATP hydrolysis activity"/>
    <property type="evidence" value="ECO:0007669"/>
    <property type="project" value="InterPro"/>
</dbReference>
<feature type="transmembrane region" description="Helical" evidence="11">
    <location>
        <begin position="989"/>
        <end position="1007"/>
    </location>
</feature>
<feature type="transmembrane region" description="Helical" evidence="11">
    <location>
        <begin position="470"/>
        <end position="489"/>
    </location>
</feature>
<evidence type="ECO:0000313" key="14">
    <source>
        <dbReference type="EMBL" id="KAE9402982.1"/>
    </source>
</evidence>
<feature type="transmembrane region" description="Helical" evidence="11">
    <location>
        <begin position="369"/>
        <end position="397"/>
    </location>
</feature>
<feature type="domain" description="ABC transmembrane type-1" evidence="13">
    <location>
        <begin position="921"/>
        <end position="1155"/>
    </location>
</feature>
<evidence type="ECO:0000313" key="15">
    <source>
        <dbReference type="Proteomes" id="UP000799118"/>
    </source>
</evidence>
<comment type="similarity">
    <text evidence="2">Belongs to the ABC transporter superfamily. ABCC family. Conjugate transporter (TC 3.A.1.208) subfamily.</text>
</comment>
<keyword evidence="6" id="KW-0067">ATP-binding</keyword>
<feature type="domain" description="ABC transporter" evidence="12">
    <location>
        <begin position="1195"/>
        <end position="1423"/>
    </location>
</feature>
<dbReference type="CDD" id="cd03244">
    <property type="entry name" value="ABCC_MRP_domain2"/>
    <property type="match status" value="1"/>
</dbReference>
<dbReference type="Proteomes" id="UP000799118">
    <property type="component" value="Unassembled WGS sequence"/>
</dbReference>
<dbReference type="Gene3D" id="3.40.50.300">
    <property type="entry name" value="P-loop containing nucleotide triphosphate hydrolases"/>
    <property type="match status" value="2"/>
</dbReference>
<evidence type="ECO:0000256" key="11">
    <source>
        <dbReference type="SAM" id="Phobius"/>
    </source>
</evidence>
<feature type="transmembrane region" description="Helical" evidence="11">
    <location>
        <begin position="280"/>
        <end position="297"/>
    </location>
</feature>
<keyword evidence="9" id="KW-0325">Glycoprotein</keyword>
<dbReference type="SUPFAM" id="SSF90123">
    <property type="entry name" value="ABC transporter transmembrane region"/>
    <property type="match status" value="2"/>
</dbReference>
<dbReference type="GO" id="GO:0016020">
    <property type="term" value="C:membrane"/>
    <property type="evidence" value="ECO:0007669"/>
    <property type="project" value="UniProtKB-SubCell"/>
</dbReference>
<dbReference type="InterPro" id="IPR036640">
    <property type="entry name" value="ABC1_TM_sf"/>
</dbReference>
<proteinExistence type="inferred from homology"/>
<dbReference type="FunFam" id="1.20.1560.10:FF:000010">
    <property type="entry name" value="Multidrug resistance-associated ABC transporter"/>
    <property type="match status" value="1"/>
</dbReference>
<evidence type="ECO:0000259" key="13">
    <source>
        <dbReference type="PROSITE" id="PS50929"/>
    </source>
</evidence>
<dbReference type="CDD" id="cd18606">
    <property type="entry name" value="ABC_6TM_YOR1_D2_like"/>
    <property type="match status" value="1"/>
</dbReference>
<keyword evidence="7 11" id="KW-1133">Transmembrane helix</keyword>
<evidence type="ECO:0000256" key="8">
    <source>
        <dbReference type="ARBA" id="ARBA00023136"/>
    </source>
</evidence>
<dbReference type="PANTHER" id="PTHR24223">
    <property type="entry name" value="ATP-BINDING CASSETTE SUB-FAMILY C"/>
    <property type="match status" value="1"/>
</dbReference>
<dbReference type="PROSITE" id="PS50929">
    <property type="entry name" value="ABC_TM1F"/>
    <property type="match status" value="2"/>
</dbReference>
<gene>
    <name evidence="14" type="ORF">BT96DRAFT_990630</name>
</gene>
<keyword evidence="5" id="KW-0547">Nucleotide-binding</keyword>
<reference evidence="14" key="1">
    <citation type="journal article" date="2019" name="Environ. Microbiol.">
        <title>Fungal ecological strategies reflected in gene transcription - a case study of two litter decomposers.</title>
        <authorList>
            <person name="Barbi F."/>
            <person name="Kohler A."/>
            <person name="Barry K."/>
            <person name="Baskaran P."/>
            <person name="Daum C."/>
            <person name="Fauchery L."/>
            <person name="Ihrmark K."/>
            <person name="Kuo A."/>
            <person name="LaButti K."/>
            <person name="Lipzen A."/>
            <person name="Morin E."/>
            <person name="Grigoriev I.V."/>
            <person name="Henrissat B."/>
            <person name="Lindahl B."/>
            <person name="Martin F."/>
        </authorList>
    </citation>
    <scope>NUCLEOTIDE SEQUENCE</scope>
    <source>
        <strain evidence="14">JB14</strain>
    </source>
</reference>
<dbReference type="EMBL" id="ML769429">
    <property type="protein sequence ID" value="KAE9402982.1"/>
    <property type="molecule type" value="Genomic_DNA"/>
</dbReference>
<dbReference type="OrthoDB" id="6500128at2759"/>
<evidence type="ECO:0000256" key="7">
    <source>
        <dbReference type="ARBA" id="ARBA00022989"/>
    </source>
</evidence>
<dbReference type="InterPro" id="IPR027417">
    <property type="entry name" value="P-loop_NTPase"/>
</dbReference>
<dbReference type="PROSITE" id="PS50893">
    <property type="entry name" value="ABC_TRANSPORTER_2"/>
    <property type="match status" value="2"/>
</dbReference>
<feature type="region of interest" description="Disordered" evidence="10">
    <location>
        <begin position="1"/>
        <end position="48"/>
    </location>
</feature>
<feature type="transmembrane region" description="Helical" evidence="11">
    <location>
        <begin position="1013"/>
        <end position="1032"/>
    </location>
</feature>
<comment type="subcellular location">
    <subcellularLocation>
        <location evidence="1">Membrane</location>
        <topology evidence="1">Multi-pass membrane protein</topology>
    </subcellularLocation>
</comment>
<evidence type="ECO:0000259" key="12">
    <source>
        <dbReference type="PROSITE" id="PS50893"/>
    </source>
</evidence>
<dbReference type="PROSITE" id="PS00211">
    <property type="entry name" value="ABC_TRANSPORTER_1"/>
    <property type="match status" value="2"/>
</dbReference>
<dbReference type="InterPro" id="IPR017871">
    <property type="entry name" value="ABC_transporter-like_CS"/>
</dbReference>
<dbReference type="Gene3D" id="1.20.1560.10">
    <property type="entry name" value="ABC transporter type 1, transmembrane domain"/>
    <property type="match status" value="2"/>
</dbReference>
<evidence type="ECO:0000256" key="2">
    <source>
        <dbReference type="ARBA" id="ARBA00009726"/>
    </source>
</evidence>
<evidence type="ECO:0000256" key="4">
    <source>
        <dbReference type="ARBA" id="ARBA00022692"/>
    </source>
</evidence>
<evidence type="ECO:0000256" key="1">
    <source>
        <dbReference type="ARBA" id="ARBA00004141"/>
    </source>
</evidence>
<name>A0A6A4HUS8_9AGAR</name>
<dbReference type="CDD" id="cd18597">
    <property type="entry name" value="ABC_6TM_YOR1_D1_like"/>
    <property type="match status" value="1"/>
</dbReference>
<organism evidence="14 15">
    <name type="scientific">Gymnopus androsaceus JB14</name>
    <dbReference type="NCBI Taxonomy" id="1447944"/>
    <lineage>
        <taxon>Eukaryota</taxon>
        <taxon>Fungi</taxon>
        <taxon>Dikarya</taxon>
        <taxon>Basidiomycota</taxon>
        <taxon>Agaricomycotina</taxon>
        <taxon>Agaricomycetes</taxon>
        <taxon>Agaricomycetidae</taxon>
        <taxon>Agaricales</taxon>
        <taxon>Marasmiineae</taxon>
        <taxon>Omphalotaceae</taxon>
        <taxon>Gymnopus</taxon>
    </lineage>
</organism>
<dbReference type="InterPro" id="IPR050173">
    <property type="entry name" value="ABC_transporter_C-like"/>
</dbReference>
<evidence type="ECO:0000256" key="10">
    <source>
        <dbReference type="SAM" id="MobiDB-lite"/>
    </source>
</evidence>
<dbReference type="GO" id="GO:0005524">
    <property type="term" value="F:ATP binding"/>
    <property type="evidence" value="ECO:0007669"/>
    <property type="project" value="UniProtKB-KW"/>
</dbReference>
<evidence type="ECO:0000256" key="5">
    <source>
        <dbReference type="ARBA" id="ARBA00022741"/>
    </source>
</evidence>
<protein>
    <submittedName>
        <fullName evidence="14">ABC protein</fullName>
    </submittedName>
</protein>
<dbReference type="FunFam" id="3.40.50.300:FF:000997">
    <property type="entry name" value="Multidrug resistance-associated protein 1"/>
    <property type="match status" value="1"/>
</dbReference>
<dbReference type="PANTHER" id="PTHR24223:SF456">
    <property type="entry name" value="MULTIDRUG RESISTANCE-ASSOCIATED PROTEIN LETHAL(2)03659"/>
    <property type="match status" value="1"/>
</dbReference>
<feature type="domain" description="ABC transmembrane type-1" evidence="13">
    <location>
        <begin position="286"/>
        <end position="528"/>
    </location>
</feature>
<feature type="transmembrane region" description="Helical" evidence="11">
    <location>
        <begin position="1104"/>
        <end position="1136"/>
    </location>
</feature>
<feature type="transmembrane region" description="Helical" evidence="11">
    <location>
        <begin position="922"/>
        <end position="948"/>
    </location>
</feature>
<evidence type="ECO:0000256" key="3">
    <source>
        <dbReference type="ARBA" id="ARBA00022448"/>
    </source>
</evidence>
<dbReference type="InterPro" id="IPR003439">
    <property type="entry name" value="ABC_transporter-like_ATP-bd"/>
</dbReference>
<dbReference type="InterPro" id="IPR011527">
    <property type="entry name" value="ABC1_TM_dom"/>
</dbReference>
<feature type="compositionally biased region" description="Basic and acidic residues" evidence="10">
    <location>
        <begin position="12"/>
        <end position="48"/>
    </location>
</feature>
<dbReference type="InterPro" id="IPR003593">
    <property type="entry name" value="AAA+_ATPase"/>
</dbReference>
<sequence length="1439" mass="160642">MTVEPDVNSQHVNEKEDFQEQSIRSDNKESSDKKAESNELEKGGLKKEHVVPHKNIELDTGDLKVHIRSRWWQFWLPKHPPPPPPDNLYDVPVIPLTTASLFSRWTFTWIDPIMVLGYQRTLQATDLWKMDHSQESGYLSEQLDAAWARRLQAANEWNARLASGELKPGIFKRASWEIRASLKIGLGSIEGGATRKERREELERQWREVDGRKEPSLVWAVNDVFGSMFWIAGVWKVLSDTGSTMSPLLARSHELWYRQSSPSPRNEPLPKKMVHPAPNVGRGIGMAIGLAVLVVFASLTQHQFFWRSMMTGVLTRGALINSIYKRSVVLTAKSRVKHSNADLVNHISTDVSRIDAAAQWFHCGWTAPIQVVVTLIILLVQLGPSALAGFALFPLAAPLQERIMAHRLKTWKTTNKFTGQRAKLLAESLGVMRVVKYFSYEGPFLDRIFGMRRNELQGVRWMNHMQSVNVAFAYSVPVLAATLSFVTYAHTSSGGHFNAAIIFSSLSLFQLLRQPMMFLPRAMSVTTDAQNAFSRLTKIFHAETFDDIPFVVDSNQELALEAKTASFQWEVIAAPATDGKDKDEKKTEKVSVEEDRIDVEPFRVRDISMQIPRRCLVAIVGRVGSGKSSLLQGLVGEMRRTSGEFAFGGRVAYCPQTAWIQNASLRSNILFGQPFDEDKYWKVLERSCLIPDLQVLPDGDLTEIGEKGINLSGGQRQRVNIARALYYDADVMIFDDPLSAVDAHVGRSLFYGAIHSLVQEGKTVILVTHALHFLSNCDYIYTMAGGRIAEHGSYKDLIAKNGEFARLDREFGGNDPSSEAKTQLVGSAEIEAMKSKTDRAARKGAGVGKLDGKLMVKEKRTTGSLTWAVYKTYLRAGLGWFTIPSIAMSILLMQGSQIVSSYTLVWWEANSFGWSFSLYEVLYAALGLSQATFTIAGGFAIDMLSVFASKNLHNDGTRAVMYAPMSFFDTTPMGRVQSVFGKDVDNLDIQLPTVLLVSNVVGSVIIISILEPFFLIAVLVIAFGYQYFASFYRASAREVKRLDALLRSLLYSHFSESLTGLPTIRSYGEIPQFIRDNKFYIDLENRALFLTVTNQRWLAVRLDALGACLVFFIAIFSVTGVGGISAAQIGLVLTYATQLCQLLGRMTRQTAELENYMNSVERVAHYSHAGYIDQEAPHEIPDQKPPQEWPLKGSIQFNDVSMSYRPGLPNVLHNLNLSINAGEKIGIVGRTGAGKSSLTFVNISNIGLKDLRTKIAIIPQDPILFSGTVRTTLDPFSVYDDARLWDALRRSFLVDERLSSESATDIEDTNGQITLDTVIEPEGTNLSLGQRSLLSLARALVKDSRVVILDEATASVDLETDKRIQDTIRSEFQDRTLLCIAHRLRTIIGYDRILVMDAGSIAEFDTPLNLFRTQTSIFRSLCDRSNISLSDIENSSTVV</sequence>
<dbReference type="FunFam" id="3.40.50.300:FF:000630">
    <property type="entry name" value="ATP-binding cassette (ABC) transporter, putative"/>
    <property type="match status" value="1"/>
</dbReference>
<dbReference type="GO" id="GO:0140359">
    <property type="term" value="F:ABC-type transporter activity"/>
    <property type="evidence" value="ECO:0007669"/>
    <property type="project" value="InterPro"/>
</dbReference>
<evidence type="ECO:0000256" key="9">
    <source>
        <dbReference type="ARBA" id="ARBA00023180"/>
    </source>
</evidence>
<feature type="transmembrane region" description="Helical" evidence="11">
    <location>
        <begin position="878"/>
        <end position="902"/>
    </location>
</feature>
<dbReference type="Pfam" id="PF00664">
    <property type="entry name" value="ABC_membrane"/>
    <property type="match status" value="2"/>
</dbReference>